<accession>A0A9P7DLI3</accession>
<dbReference type="Proteomes" id="UP000719766">
    <property type="component" value="Unassembled WGS sequence"/>
</dbReference>
<gene>
    <name evidence="2" type="ORF">HD556DRAFT_241262</name>
</gene>
<evidence type="ECO:0000313" key="2">
    <source>
        <dbReference type="EMBL" id="KAG1797767.1"/>
    </source>
</evidence>
<sequence length="402" mass="42766">MISSTSPPTILPAHREHRVSPPRTPPMIAFDDPKILSRRASTSPSDESSIIELSFDYELDSAGNYVRVSKGSSRSNLSSPPTPNDALLDGALKPSSSSPPQGTSISYAYTKPPSPILLNSPIPSRRNSLSRSESAFPSLQSGSGTESLPLAAQHRAQSSATGNSARSFQRVASVPVTLTPAAPQPALRAPLSSGLAGTGRKIGRPQRVPRDEYREQPPLTLDEQEDLRVQEEKENLITILDGEGLSSDGAASKRTSPRLTARSASVSQLDGRAISSLPTRAYGSSAGARQPLQPGRQIMPGPNRAGRVLMGMAVKYGVGSGGFDKINENEGSENEIATEHAYDETDPNVDDPQPGNGMLRHRSYVAPPTLSSGTRPRRSASLSDASGGMITKFYLHKPAVWI</sequence>
<evidence type="ECO:0000256" key="1">
    <source>
        <dbReference type="SAM" id="MobiDB-lite"/>
    </source>
</evidence>
<feature type="region of interest" description="Disordered" evidence="1">
    <location>
        <begin position="68"/>
        <end position="166"/>
    </location>
</feature>
<protein>
    <submittedName>
        <fullName evidence="2">Uncharacterized protein</fullName>
    </submittedName>
</protein>
<keyword evidence="3" id="KW-1185">Reference proteome</keyword>
<feature type="compositionally biased region" description="Low complexity" evidence="1">
    <location>
        <begin position="182"/>
        <end position="191"/>
    </location>
</feature>
<feature type="region of interest" description="Disordered" evidence="1">
    <location>
        <begin position="281"/>
        <end position="301"/>
    </location>
</feature>
<feature type="region of interest" description="Disordered" evidence="1">
    <location>
        <begin position="1"/>
        <end position="33"/>
    </location>
</feature>
<dbReference type="OrthoDB" id="3207297at2759"/>
<organism evidence="2 3">
    <name type="scientific">Suillus plorans</name>
    <dbReference type="NCBI Taxonomy" id="116603"/>
    <lineage>
        <taxon>Eukaryota</taxon>
        <taxon>Fungi</taxon>
        <taxon>Dikarya</taxon>
        <taxon>Basidiomycota</taxon>
        <taxon>Agaricomycotina</taxon>
        <taxon>Agaricomycetes</taxon>
        <taxon>Agaricomycetidae</taxon>
        <taxon>Boletales</taxon>
        <taxon>Suillineae</taxon>
        <taxon>Suillaceae</taxon>
        <taxon>Suillus</taxon>
    </lineage>
</organism>
<feature type="compositionally biased region" description="Polar residues" evidence="1">
    <location>
        <begin position="155"/>
        <end position="166"/>
    </location>
</feature>
<feature type="region of interest" description="Disordered" evidence="1">
    <location>
        <begin position="243"/>
        <end position="263"/>
    </location>
</feature>
<dbReference type="RefSeq" id="XP_041162720.1">
    <property type="nucleotide sequence ID" value="XM_041309991.1"/>
</dbReference>
<reference evidence="2" key="1">
    <citation type="journal article" date="2020" name="New Phytol.">
        <title>Comparative genomics reveals dynamic genome evolution in host specialist ectomycorrhizal fungi.</title>
        <authorList>
            <person name="Lofgren L.A."/>
            <person name="Nguyen N.H."/>
            <person name="Vilgalys R."/>
            <person name="Ruytinx J."/>
            <person name="Liao H.L."/>
            <person name="Branco S."/>
            <person name="Kuo A."/>
            <person name="LaButti K."/>
            <person name="Lipzen A."/>
            <person name="Andreopoulos W."/>
            <person name="Pangilinan J."/>
            <person name="Riley R."/>
            <person name="Hundley H."/>
            <person name="Na H."/>
            <person name="Barry K."/>
            <person name="Grigoriev I.V."/>
            <person name="Stajich J.E."/>
            <person name="Kennedy P.G."/>
        </authorList>
    </citation>
    <scope>NUCLEOTIDE SEQUENCE</scope>
    <source>
        <strain evidence="2">S12</strain>
    </source>
</reference>
<feature type="compositionally biased region" description="Polar residues" evidence="1">
    <location>
        <begin position="70"/>
        <end position="79"/>
    </location>
</feature>
<feature type="compositionally biased region" description="Polar residues" evidence="1">
    <location>
        <begin position="369"/>
        <end position="384"/>
    </location>
</feature>
<feature type="compositionally biased region" description="Polar residues" evidence="1">
    <location>
        <begin position="253"/>
        <end position="263"/>
    </location>
</feature>
<dbReference type="AlphaFoldDB" id="A0A9P7DLI3"/>
<comment type="caution">
    <text evidence="2">The sequence shown here is derived from an EMBL/GenBank/DDBJ whole genome shotgun (WGS) entry which is preliminary data.</text>
</comment>
<dbReference type="GeneID" id="64603755"/>
<feature type="region of interest" description="Disordered" evidence="1">
    <location>
        <begin position="182"/>
        <end position="222"/>
    </location>
</feature>
<dbReference type="EMBL" id="JABBWE010000015">
    <property type="protein sequence ID" value="KAG1797767.1"/>
    <property type="molecule type" value="Genomic_DNA"/>
</dbReference>
<feature type="region of interest" description="Disordered" evidence="1">
    <location>
        <begin position="334"/>
        <end position="384"/>
    </location>
</feature>
<feature type="compositionally biased region" description="Polar residues" evidence="1">
    <location>
        <begin position="125"/>
        <end position="146"/>
    </location>
</feature>
<proteinExistence type="predicted"/>
<evidence type="ECO:0000313" key="3">
    <source>
        <dbReference type="Proteomes" id="UP000719766"/>
    </source>
</evidence>
<name>A0A9P7DLI3_9AGAM</name>